<name>D7MN13_ARALL</name>
<evidence type="ECO:0000313" key="5">
    <source>
        <dbReference type="EMBL" id="EFH43033.1"/>
    </source>
</evidence>
<dbReference type="EMBL" id="GL348720">
    <property type="protein sequence ID" value="EFH43033.1"/>
    <property type="molecule type" value="Genomic_DNA"/>
</dbReference>
<feature type="compositionally biased region" description="Low complexity" evidence="3">
    <location>
        <begin position="162"/>
        <end position="180"/>
    </location>
</feature>
<evidence type="ECO:0000256" key="1">
    <source>
        <dbReference type="ARBA" id="ARBA00022884"/>
    </source>
</evidence>
<dbReference type="Proteomes" id="UP000008694">
    <property type="component" value="Unassembled WGS sequence"/>
</dbReference>
<dbReference type="SMART" id="SM00715">
    <property type="entry name" value="LA"/>
    <property type="match status" value="1"/>
</dbReference>
<dbReference type="OrthoDB" id="340227at2759"/>
<dbReference type="FunFam" id="1.10.10.10:FF:000131">
    <property type="entry name" value="la-related protein 1B isoform X2"/>
    <property type="match status" value="1"/>
</dbReference>
<dbReference type="InterPro" id="IPR036388">
    <property type="entry name" value="WH-like_DNA-bd_sf"/>
</dbReference>
<proteinExistence type="predicted"/>
<feature type="compositionally biased region" description="Low complexity" evidence="3">
    <location>
        <begin position="95"/>
        <end position="121"/>
    </location>
</feature>
<dbReference type="eggNOG" id="KOG2590">
    <property type="taxonomic scope" value="Eukaryota"/>
</dbReference>
<dbReference type="InterPro" id="IPR036390">
    <property type="entry name" value="WH_DNA-bd_sf"/>
</dbReference>
<dbReference type="HOGENOM" id="CLU_026607_1_0_1"/>
<dbReference type="Gene3D" id="1.10.10.10">
    <property type="entry name" value="Winged helix-like DNA-binding domain superfamily/Winged helix DNA-binding domain"/>
    <property type="match status" value="1"/>
</dbReference>
<dbReference type="InterPro" id="IPR045180">
    <property type="entry name" value="La_dom_prot"/>
</dbReference>
<dbReference type="PANTHER" id="PTHR22792:SF159">
    <property type="entry name" value="LA-RELATED PROTEIN 1B-RELATED"/>
    <property type="match status" value="1"/>
</dbReference>
<evidence type="ECO:0000256" key="2">
    <source>
        <dbReference type="PROSITE-ProRule" id="PRU00332"/>
    </source>
</evidence>
<keyword evidence="6" id="KW-1185">Reference proteome</keyword>
<dbReference type="AlphaFoldDB" id="D7MN13"/>
<evidence type="ECO:0000259" key="4">
    <source>
        <dbReference type="PROSITE" id="PS50961"/>
    </source>
</evidence>
<keyword evidence="1 2" id="KW-0694">RNA-binding</keyword>
<dbReference type="GO" id="GO:0005634">
    <property type="term" value="C:nucleus"/>
    <property type="evidence" value="ECO:0007669"/>
    <property type="project" value="TreeGrafter"/>
</dbReference>
<dbReference type="Pfam" id="PF05383">
    <property type="entry name" value="La"/>
    <property type="match status" value="1"/>
</dbReference>
<dbReference type="CDD" id="cd07323">
    <property type="entry name" value="LAM"/>
    <property type="match status" value="1"/>
</dbReference>
<protein>
    <recommendedName>
        <fullName evidence="4">HTH La-type RNA-binding domain-containing protein</fullName>
    </recommendedName>
</protein>
<evidence type="ECO:0000313" key="6">
    <source>
        <dbReference type="Proteomes" id="UP000008694"/>
    </source>
</evidence>
<dbReference type="PROSITE" id="PS50961">
    <property type="entry name" value="HTH_LA"/>
    <property type="match status" value="1"/>
</dbReference>
<feature type="domain" description="HTH La-type RNA-binding" evidence="4">
    <location>
        <begin position="313"/>
        <end position="402"/>
    </location>
</feature>
<organism evidence="6">
    <name type="scientific">Arabidopsis lyrata subsp. lyrata</name>
    <name type="common">Lyre-leaved rock-cress</name>
    <dbReference type="NCBI Taxonomy" id="81972"/>
    <lineage>
        <taxon>Eukaryota</taxon>
        <taxon>Viridiplantae</taxon>
        <taxon>Streptophyta</taxon>
        <taxon>Embryophyta</taxon>
        <taxon>Tracheophyta</taxon>
        <taxon>Spermatophyta</taxon>
        <taxon>Magnoliopsida</taxon>
        <taxon>eudicotyledons</taxon>
        <taxon>Gunneridae</taxon>
        <taxon>Pentapetalae</taxon>
        <taxon>rosids</taxon>
        <taxon>malvids</taxon>
        <taxon>Brassicales</taxon>
        <taxon>Brassicaceae</taxon>
        <taxon>Camelineae</taxon>
        <taxon>Arabidopsis</taxon>
    </lineage>
</organism>
<feature type="compositionally biased region" description="Low complexity" evidence="3">
    <location>
        <begin position="1"/>
        <end position="22"/>
    </location>
</feature>
<dbReference type="InterPro" id="IPR006630">
    <property type="entry name" value="La_HTH"/>
</dbReference>
<feature type="region of interest" description="Disordered" evidence="3">
    <location>
        <begin position="1"/>
        <end position="249"/>
    </location>
</feature>
<evidence type="ECO:0000256" key="3">
    <source>
        <dbReference type="SAM" id="MobiDB-lite"/>
    </source>
</evidence>
<feature type="compositionally biased region" description="Polar residues" evidence="3">
    <location>
        <begin position="189"/>
        <end position="212"/>
    </location>
</feature>
<gene>
    <name evidence="5" type="ORF">ARALYDRAFT_497006</name>
</gene>
<dbReference type="PANTHER" id="PTHR22792">
    <property type="entry name" value="LUPUS LA PROTEIN-RELATED"/>
    <property type="match status" value="1"/>
</dbReference>
<dbReference type="GO" id="GO:0003729">
    <property type="term" value="F:mRNA binding"/>
    <property type="evidence" value="ECO:0007669"/>
    <property type="project" value="TreeGrafter"/>
</dbReference>
<dbReference type="Gramene" id="fgenesh2_kg.8__2822__AT5G66100.1">
    <property type="protein sequence ID" value="fgenesh2_kg.8__2822__AT5G66100.1"/>
    <property type="gene ID" value="fgenesh2_kg.8__2822__AT5G66100.1"/>
</dbReference>
<dbReference type="SUPFAM" id="SSF46785">
    <property type="entry name" value="Winged helix' DNA-binding domain"/>
    <property type="match status" value="1"/>
</dbReference>
<feature type="compositionally biased region" description="Polar residues" evidence="3">
    <location>
        <begin position="133"/>
        <end position="155"/>
    </location>
</feature>
<reference evidence="6" key="1">
    <citation type="journal article" date="2011" name="Nat. Genet.">
        <title>The Arabidopsis lyrata genome sequence and the basis of rapid genome size change.</title>
        <authorList>
            <person name="Hu T.T."/>
            <person name="Pattyn P."/>
            <person name="Bakker E.G."/>
            <person name="Cao J."/>
            <person name="Cheng J.-F."/>
            <person name="Clark R.M."/>
            <person name="Fahlgren N."/>
            <person name="Fawcett J.A."/>
            <person name="Grimwood J."/>
            <person name="Gundlach H."/>
            <person name="Haberer G."/>
            <person name="Hollister J.D."/>
            <person name="Ossowski S."/>
            <person name="Ottilar R.P."/>
            <person name="Salamov A.A."/>
            <person name="Schneeberger K."/>
            <person name="Spannagl M."/>
            <person name="Wang X."/>
            <person name="Yang L."/>
            <person name="Nasrallah M.E."/>
            <person name="Bergelson J."/>
            <person name="Carrington J.C."/>
            <person name="Gaut B.S."/>
            <person name="Schmutz J."/>
            <person name="Mayer K.F.X."/>
            <person name="Van de Peer Y."/>
            <person name="Grigoriev I.V."/>
            <person name="Nordborg M."/>
            <person name="Weigel D."/>
            <person name="Guo Y.-L."/>
        </authorList>
    </citation>
    <scope>NUCLEOTIDE SEQUENCE [LARGE SCALE GENOMIC DNA]</scope>
    <source>
        <strain evidence="6">cv. MN47</strain>
    </source>
</reference>
<accession>D7MN13</accession>
<dbReference type="STRING" id="81972.D7MN13"/>
<sequence length="437" mass="47440">MATTASSAANSASRFSIDSSLSRSRHSDSSPWLMPAADPHDDPAPSLSQDDPFLTGNGTSDYDNADKKPPVWNMPSSNISSDVMAAAESWPALRSSSNKSPSFDSSKPLSDGSSSSSSSSSPMPPPQAGGTPFNANAGSSVAATSSENNTVNNSPRKPFRRNNNASSSSSNISNPPNAAPFNTRDQTHSQRGGSYGSGNFRNSQRKSNNSSYPRGEGLHHGNRRNYESGFSHRNYSGRDMHLQPQRGNGMMRPQMLMGPPSFPASSAQYMAAPQLGSYGGPMIYPDYAQHVFMPPPDPMALVGPFPPLPVYFPSYDAMLYNKILTQVEYYFSADNLSRDEHLRDQMNDEGWVPVRVIAGFRRLAELTNNIHTILEALKSSEVVEIKGETLRRRGDWDKYLLPREPSKFGPAAGASNNASLVSQLESMALSERSREGE</sequence>